<dbReference type="HAMAP" id="MF_01161">
    <property type="entry name" value="tRNA_Ile_lys_synt"/>
    <property type="match status" value="1"/>
</dbReference>
<sequence>MTPPAIAHSLRPHRQFLIAFSGGLDSTVLLHQLVCWRTQSPEITLRAIHIHHGLSPFADDWVAHCEQICRQWQVPLRVQRVTLSNEGLGTEAHARQARYQAFREALLPGEVLVTAQHLDDQCETFLLALKRGSGPAGLSAMARVSPFAQTLLIRPLLGESRGALSQWAEQHQLRWIEDESNQDDAYDRNFLRLRVLPQLTARWPHFAKATARSAELCAEQEHLLDELLSDKLRIMVDEQGTLDLRALQDNGPAFRAAVLRRWLAGCGAPMPSREMLGRIWQEIAQAREDASPSLRIGQFELRRYQGRLWWTKPLPGQAGKIFPWQDIHQPLSLPDGLGRLSIVAGGRLRLPRPDEAVSVRFNAPGILHIVGRNGGRRLKKIWQEMGVAPWHRDTTPLLFYGETLVAAAGYFITTEGLAEDGTGVTLERGDVG</sequence>
<dbReference type="Gene3D" id="3.40.50.620">
    <property type="entry name" value="HUPs"/>
    <property type="match status" value="1"/>
</dbReference>
<dbReference type="GO" id="GO:0006400">
    <property type="term" value="P:tRNA modification"/>
    <property type="evidence" value="ECO:0007669"/>
    <property type="project" value="UniProtKB-UniRule"/>
</dbReference>
<dbReference type="Proteomes" id="UP000237073">
    <property type="component" value="Unassembled WGS sequence"/>
</dbReference>
<feature type="domain" description="Lysidine-tRNA(Ile) synthetase C-terminal" evidence="9">
    <location>
        <begin position="357"/>
        <end position="426"/>
    </location>
</feature>
<evidence type="ECO:0000256" key="3">
    <source>
        <dbReference type="ARBA" id="ARBA00022598"/>
    </source>
</evidence>
<dbReference type="EC" id="6.3.4.19" evidence="8"/>
<evidence type="ECO:0000256" key="6">
    <source>
        <dbReference type="ARBA" id="ARBA00022840"/>
    </source>
</evidence>
<dbReference type="InterPro" id="IPR011063">
    <property type="entry name" value="TilS/TtcA_N"/>
</dbReference>
<dbReference type="Gene3D" id="1.20.59.20">
    <property type="match status" value="1"/>
</dbReference>
<feature type="binding site" evidence="8">
    <location>
        <begin position="21"/>
        <end position="26"/>
    </location>
    <ligand>
        <name>ATP</name>
        <dbReference type="ChEBI" id="CHEBI:30616"/>
    </ligand>
</feature>
<evidence type="ECO:0000256" key="5">
    <source>
        <dbReference type="ARBA" id="ARBA00022741"/>
    </source>
</evidence>
<dbReference type="OrthoDB" id="9807403at2"/>
<evidence type="ECO:0000256" key="7">
    <source>
        <dbReference type="ARBA" id="ARBA00048539"/>
    </source>
</evidence>
<proteinExistence type="inferred from homology"/>
<dbReference type="SMART" id="SM00977">
    <property type="entry name" value="TilS_C"/>
    <property type="match status" value="1"/>
</dbReference>
<dbReference type="RefSeq" id="WP_103678276.1">
    <property type="nucleotide sequence ID" value="NZ_PQGD01000013.1"/>
</dbReference>
<keyword evidence="4 8" id="KW-0819">tRNA processing</keyword>
<evidence type="ECO:0000259" key="9">
    <source>
        <dbReference type="SMART" id="SM00977"/>
    </source>
</evidence>
<dbReference type="InterPro" id="IPR014729">
    <property type="entry name" value="Rossmann-like_a/b/a_fold"/>
</dbReference>
<comment type="domain">
    <text evidence="8">The N-terminal region contains the highly conserved SGGXDS motif, predicted to be a P-loop motif involved in ATP binding.</text>
</comment>
<dbReference type="InterPro" id="IPR012094">
    <property type="entry name" value="tRNA_Ile_lys_synt"/>
</dbReference>
<comment type="function">
    <text evidence="8">Ligates lysine onto the cytidine present at position 34 of the AUA codon-specific tRNA(Ile) that contains the anticodon CAU, in an ATP-dependent manner. Cytidine is converted to lysidine, thus changing the amino acid specificity of the tRNA from methionine to isoleucine.</text>
</comment>
<keyword evidence="5 8" id="KW-0547">Nucleotide-binding</keyword>
<dbReference type="InterPro" id="IPR012795">
    <property type="entry name" value="tRNA_Ile_lys_synt_N"/>
</dbReference>
<evidence type="ECO:0000313" key="10">
    <source>
        <dbReference type="EMBL" id="POP41654.1"/>
    </source>
</evidence>
<accession>A0A2P5GMN0</accession>
<keyword evidence="3 8" id="KW-0436">Ligase</keyword>
<keyword evidence="12" id="KW-1185">Reference proteome</keyword>
<comment type="subcellular location">
    <subcellularLocation>
        <location evidence="1 8">Cytoplasm</location>
    </subcellularLocation>
</comment>
<name>A0A2P5GMN0_9ENTR</name>
<gene>
    <name evidence="8" type="primary">tilS</name>
    <name evidence="11" type="ORF">CHU32_17155</name>
    <name evidence="10" type="ORF">CHU33_22435</name>
</gene>
<dbReference type="SUPFAM" id="SSF56037">
    <property type="entry name" value="PheT/TilS domain"/>
    <property type="match status" value="1"/>
</dbReference>
<dbReference type="GO" id="GO:0005737">
    <property type="term" value="C:cytoplasm"/>
    <property type="evidence" value="ECO:0007669"/>
    <property type="project" value="UniProtKB-SubCell"/>
</dbReference>
<evidence type="ECO:0000256" key="2">
    <source>
        <dbReference type="ARBA" id="ARBA00022490"/>
    </source>
</evidence>
<evidence type="ECO:0000256" key="1">
    <source>
        <dbReference type="ARBA" id="ARBA00004496"/>
    </source>
</evidence>
<dbReference type="Proteomes" id="UP000247005">
    <property type="component" value="Unassembled WGS sequence"/>
</dbReference>
<evidence type="ECO:0000313" key="13">
    <source>
        <dbReference type="Proteomes" id="UP000247005"/>
    </source>
</evidence>
<organism evidence="11 13">
    <name type="scientific">Superficieibacter electus</name>
    <dbReference type="NCBI Taxonomy" id="2022662"/>
    <lineage>
        <taxon>Bacteria</taxon>
        <taxon>Pseudomonadati</taxon>
        <taxon>Pseudomonadota</taxon>
        <taxon>Gammaproteobacteria</taxon>
        <taxon>Enterobacterales</taxon>
        <taxon>Enterobacteriaceae</taxon>
        <taxon>Superficieibacter</taxon>
    </lineage>
</organism>
<protein>
    <recommendedName>
        <fullName evidence="8">tRNA(Ile)-lysidine synthase</fullName>
        <ecNumber evidence="8">6.3.4.19</ecNumber>
    </recommendedName>
    <alternativeName>
        <fullName evidence="8">tRNA(Ile)-2-lysyl-cytidine synthase</fullName>
    </alternativeName>
    <alternativeName>
        <fullName evidence="8">tRNA(Ile)-lysidine synthetase</fullName>
    </alternativeName>
</protein>
<dbReference type="InterPro" id="IPR015262">
    <property type="entry name" value="tRNA_Ile_lys_synt_subst-bd"/>
</dbReference>
<dbReference type="SUPFAM" id="SSF82829">
    <property type="entry name" value="MesJ substrate recognition domain-like"/>
    <property type="match status" value="1"/>
</dbReference>
<dbReference type="SUPFAM" id="SSF52402">
    <property type="entry name" value="Adenine nucleotide alpha hydrolases-like"/>
    <property type="match status" value="1"/>
</dbReference>
<dbReference type="PANTHER" id="PTHR43033">
    <property type="entry name" value="TRNA(ILE)-LYSIDINE SYNTHASE-RELATED"/>
    <property type="match status" value="1"/>
</dbReference>
<evidence type="ECO:0000313" key="12">
    <source>
        <dbReference type="Proteomes" id="UP000237073"/>
    </source>
</evidence>
<comment type="catalytic activity">
    <reaction evidence="7 8">
        <text>cytidine(34) in tRNA(Ile2) + L-lysine + ATP = lysidine(34) in tRNA(Ile2) + AMP + diphosphate + H(+)</text>
        <dbReference type="Rhea" id="RHEA:43744"/>
        <dbReference type="Rhea" id="RHEA-COMP:10625"/>
        <dbReference type="Rhea" id="RHEA-COMP:10670"/>
        <dbReference type="ChEBI" id="CHEBI:15378"/>
        <dbReference type="ChEBI" id="CHEBI:30616"/>
        <dbReference type="ChEBI" id="CHEBI:32551"/>
        <dbReference type="ChEBI" id="CHEBI:33019"/>
        <dbReference type="ChEBI" id="CHEBI:82748"/>
        <dbReference type="ChEBI" id="CHEBI:83665"/>
        <dbReference type="ChEBI" id="CHEBI:456215"/>
        <dbReference type="EC" id="6.3.4.19"/>
    </reaction>
</comment>
<dbReference type="GO" id="GO:0032267">
    <property type="term" value="F:tRNA(Ile)-lysidine synthase activity"/>
    <property type="evidence" value="ECO:0007669"/>
    <property type="project" value="UniProtKB-EC"/>
</dbReference>
<dbReference type="NCBIfam" id="TIGR02433">
    <property type="entry name" value="lysidine_TilS_C"/>
    <property type="match status" value="1"/>
</dbReference>
<dbReference type="FunFam" id="3.40.50.620:FF:000173">
    <property type="entry name" value="tRNA(Ile)-lysidine synthase"/>
    <property type="match status" value="1"/>
</dbReference>
<keyword evidence="6 8" id="KW-0067">ATP-binding</keyword>
<reference evidence="12 13" key="1">
    <citation type="submission" date="2018-01" db="EMBL/GenBank/DDBJ databases">
        <title>Superficieibacter electus gen. nov., sp. nov., an extended-spectrum beta-lactamase possessing member of the Enterobacteriaceae family, isolated from intensive care unit surfaces.</title>
        <authorList>
            <person name="Potter R.F."/>
            <person name="D'Souza A.W."/>
        </authorList>
    </citation>
    <scope>NUCLEOTIDE SEQUENCE [LARGE SCALE GENOMIC DNA]</scope>
    <source>
        <strain evidence="11 13">BP-1</strain>
        <strain evidence="10 12">BP-2</strain>
    </source>
</reference>
<dbReference type="PANTHER" id="PTHR43033:SF1">
    <property type="entry name" value="TRNA(ILE)-LYSIDINE SYNTHASE-RELATED"/>
    <property type="match status" value="1"/>
</dbReference>
<evidence type="ECO:0000256" key="4">
    <source>
        <dbReference type="ARBA" id="ARBA00022694"/>
    </source>
</evidence>
<dbReference type="InterPro" id="IPR012796">
    <property type="entry name" value="Lysidine-tRNA-synth_C"/>
</dbReference>
<comment type="similarity">
    <text evidence="8">Belongs to the tRNA(Ile)-lysidine synthase family.</text>
</comment>
<comment type="caution">
    <text evidence="11">The sequence shown here is derived from an EMBL/GenBank/DDBJ whole genome shotgun (WGS) entry which is preliminary data.</text>
</comment>
<dbReference type="GO" id="GO:0005524">
    <property type="term" value="F:ATP binding"/>
    <property type="evidence" value="ECO:0007669"/>
    <property type="project" value="UniProtKB-UniRule"/>
</dbReference>
<dbReference type="EMBL" id="PQGE01000025">
    <property type="protein sequence ID" value="POP41654.1"/>
    <property type="molecule type" value="Genomic_DNA"/>
</dbReference>
<keyword evidence="2 8" id="KW-0963">Cytoplasm</keyword>
<dbReference type="EMBL" id="PQGD01000013">
    <property type="protein sequence ID" value="POP47088.1"/>
    <property type="molecule type" value="Genomic_DNA"/>
</dbReference>
<evidence type="ECO:0000313" key="11">
    <source>
        <dbReference type="EMBL" id="POP47088.1"/>
    </source>
</evidence>
<dbReference type="NCBIfam" id="NF007942">
    <property type="entry name" value="PRK10660.1"/>
    <property type="match status" value="1"/>
</dbReference>
<dbReference type="Pfam" id="PF09179">
    <property type="entry name" value="TilS"/>
    <property type="match status" value="1"/>
</dbReference>
<dbReference type="AlphaFoldDB" id="A0A2P5GMN0"/>
<dbReference type="NCBIfam" id="TIGR02432">
    <property type="entry name" value="lysidine_TilS_N"/>
    <property type="match status" value="1"/>
</dbReference>
<dbReference type="Pfam" id="PF11734">
    <property type="entry name" value="TilS_C"/>
    <property type="match status" value="1"/>
</dbReference>
<dbReference type="CDD" id="cd01992">
    <property type="entry name" value="TilS_N"/>
    <property type="match status" value="1"/>
</dbReference>
<dbReference type="Pfam" id="PF01171">
    <property type="entry name" value="ATP_bind_3"/>
    <property type="match status" value="1"/>
</dbReference>
<evidence type="ECO:0000256" key="8">
    <source>
        <dbReference type="HAMAP-Rule" id="MF_01161"/>
    </source>
</evidence>